<keyword evidence="2" id="KW-0449">Lipoprotein</keyword>
<evidence type="ECO:0000256" key="1">
    <source>
        <dbReference type="SAM" id="SignalP"/>
    </source>
</evidence>
<dbReference type="Proteomes" id="UP001249959">
    <property type="component" value="Unassembled WGS sequence"/>
</dbReference>
<evidence type="ECO:0000313" key="2">
    <source>
        <dbReference type="EMBL" id="MDU0808798.1"/>
    </source>
</evidence>
<sequence length="162" mass="18432">MYIKRIILFMMVLFAFACQNDTLVDQTVSLSEHGWLQKNKIVIDFQVTDTSKAYDVRVALRQSIEYPYYNLYFVPKVVNPEGKVIKRAFAEAFLYDAKTGKPKGSGLGDMYSHQYTIFKGLHFTRLGKHQVSLEQYMRTDTLKGIISAGASIIETTANDGQN</sequence>
<accession>A0ABU3TSG9</accession>
<keyword evidence="3" id="KW-1185">Reference proteome</keyword>
<dbReference type="NCBIfam" id="TIGR03511">
    <property type="entry name" value="GldH_lipo"/>
    <property type="match status" value="1"/>
</dbReference>
<keyword evidence="1" id="KW-0732">Signal</keyword>
<dbReference type="Pfam" id="PF14109">
    <property type="entry name" value="GldH_lipo"/>
    <property type="match status" value="1"/>
</dbReference>
<dbReference type="RefSeq" id="WP_316070563.1">
    <property type="nucleotide sequence ID" value="NZ_JAVNWW010000002.1"/>
</dbReference>
<protein>
    <submittedName>
        <fullName evidence="2">Gliding motility lipoprotein GldH</fullName>
    </submittedName>
</protein>
<reference evidence="2 3" key="1">
    <citation type="submission" date="2023-09" db="EMBL/GenBank/DDBJ databases">
        <title>Aquirufa genomes.</title>
        <authorList>
            <person name="Pitt A."/>
        </authorList>
    </citation>
    <scope>NUCLEOTIDE SEQUENCE [LARGE SCALE GENOMIC DNA]</scope>
    <source>
        <strain evidence="2 3">LEOWEIH-7C</strain>
    </source>
</reference>
<organism evidence="2 3">
    <name type="scientific">Aquirufa regiilacus</name>
    <dbReference type="NCBI Taxonomy" id="3024868"/>
    <lineage>
        <taxon>Bacteria</taxon>
        <taxon>Pseudomonadati</taxon>
        <taxon>Bacteroidota</taxon>
        <taxon>Cytophagia</taxon>
        <taxon>Cytophagales</taxon>
        <taxon>Flectobacillaceae</taxon>
        <taxon>Aquirufa</taxon>
    </lineage>
</organism>
<proteinExistence type="predicted"/>
<comment type="caution">
    <text evidence="2">The sequence shown here is derived from an EMBL/GenBank/DDBJ whole genome shotgun (WGS) entry which is preliminary data.</text>
</comment>
<dbReference type="EMBL" id="JAVNWW010000002">
    <property type="protein sequence ID" value="MDU0808798.1"/>
    <property type="molecule type" value="Genomic_DNA"/>
</dbReference>
<name>A0ABU3TSG9_9BACT</name>
<feature type="signal peptide" evidence="1">
    <location>
        <begin position="1"/>
        <end position="17"/>
    </location>
</feature>
<feature type="chain" id="PRO_5045567845" evidence="1">
    <location>
        <begin position="18"/>
        <end position="162"/>
    </location>
</feature>
<dbReference type="InterPro" id="IPR020018">
    <property type="entry name" value="Motility-assoc_lipoprot_GldH"/>
</dbReference>
<dbReference type="PROSITE" id="PS51257">
    <property type="entry name" value="PROKAR_LIPOPROTEIN"/>
    <property type="match status" value="1"/>
</dbReference>
<gene>
    <name evidence="2" type="ORF">PQG45_07105</name>
</gene>
<evidence type="ECO:0000313" key="3">
    <source>
        <dbReference type="Proteomes" id="UP001249959"/>
    </source>
</evidence>